<comment type="caution">
    <text evidence="11">The sequence shown here is derived from an EMBL/GenBank/DDBJ whole genome shotgun (WGS) entry which is preliminary data.</text>
</comment>
<feature type="transmembrane region" description="Helical" evidence="9">
    <location>
        <begin position="81"/>
        <end position="103"/>
    </location>
</feature>
<comment type="subcellular location">
    <subcellularLocation>
        <location evidence="8">Endomembrane system</location>
        <topology evidence="8">Single-pass type IV membrane protein</topology>
    </subcellularLocation>
    <subcellularLocation>
        <location evidence="1">Golgi apparatus membrane</location>
    </subcellularLocation>
</comment>
<evidence type="ECO:0000256" key="5">
    <source>
        <dbReference type="ARBA" id="ARBA00022989"/>
    </source>
</evidence>
<proteinExistence type="predicted"/>
<evidence type="ECO:0000256" key="8">
    <source>
        <dbReference type="ARBA" id="ARBA00046280"/>
    </source>
</evidence>
<dbReference type="GO" id="GO:0015031">
    <property type="term" value="P:protein transport"/>
    <property type="evidence" value="ECO:0007669"/>
    <property type="project" value="UniProtKB-KW"/>
</dbReference>
<sequence length="109" mass="11866">MATSANRTYETQNDQQLDALHNKIRTLRGITIDIHNGAEQQNRDLDHTGDSFSSFASGLAQSGRNAVRAFGGAGGTSQARLVVLVATGFIGVWFLWKVLRWFFPSASPA</sequence>
<dbReference type="EMBL" id="MU128934">
    <property type="protein sequence ID" value="KAF9517071.1"/>
    <property type="molecule type" value="Genomic_DNA"/>
</dbReference>
<dbReference type="InterPro" id="IPR000727">
    <property type="entry name" value="T_SNARE_dom"/>
</dbReference>
<dbReference type="CDD" id="cd15853">
    <property type="entry name" value="SNARE_Bet1"/>
    <property type="match status" value="1"/>
</dbReference>
<keyword evidence="4" id="KW-0653">Protein transport</keyword>
<dbReference type="PANTHER" id="PTHR12791">
    <property type="entry name" value="GOLGI SNARE BET1-RELATED"/>
    <property type="match status" value="1"/>
</dbReference>
<evidence type="ECO:0000256" key="9">
    <source>
        <dbReference type="SAM" id="Phobius"/>
    </source>
</evidence>
<evidence type="ECO:0000256" key="2">
    <source>
        <dbReference type="ARBA" id="ARBA00022448"/>
    </source>
</evidence>
<dbReference type="GO" id="GO:0000139">
    <property type="term" value="C:Golgi membrane"/>
    <property type="evidence" value="ECO:0007669"/>
    <property type="project" value="UniProtKB-SubCell"/>
</dbReference>
<keyword evidence="6" id="KW-0333">Golgi apparatus</keyword>
<dbReference type="Gene3D" id="1.20.5.110">
    <property type="match status" value="1"/>
</dbReference>
<evidence type="ECO:0000313" key="12">
    <source>
        <dbReference type="Proteomes" id="UP000886523"/>
    </source>
</evidence>
<keyword evidence="7 9" id="KW-0472">Membrane</keyword>
<evidence type="ECO:0000256" key="4">
    <source>
        <dbReference type="ARBA" id="ARBA00022927"/>
    </source>
</evidence>
<accession>A0A9P6DW40</accession>
<evidence type="ECO:0000256" key="1">
    <source>
        <dbReference type="ARBA" id="ARBA00004394"/>
    </source>
</evidence>
<dbReference type="Proteomes" id="UP000886523">
    <property type="component" value="Unassembled WGS sequence"/>
</dbReference>
<dbReference type="SUPFAM" id="SSF58038">
    <property type="entry name" value="SNARE fusion complex"/>
    <property type="match status" value="1"/>
</dbReference>
<evidence type="ECO:0000256" key="3">
    <source>
        <dbReference type="ARBA" id="ARBA00022692"/>
    </source>
</evidence>
<evidence type="ECO:0000313" key="11">
    <source>
        <dbReference type="EMBL" id="KAF9517071.1"/>
    </source>
</evidence>
<feature type="domain" description="T-SNARE coiled-coil homology" evidence="10">
    <location>
        <begin position="7"/>
        <end position="69"/>
    </location>
</feature>
<keyword evidence="3 9" id="KW-0812">Transmembrane</keyword>
<keyword evidence="12" id="KW-1185">Reference proteome</keyword>
<name>A0A9P6DW40_9AGAM</name>
<dbReference type="OrthoDB" id="3063237at2759"/>
<evidence type="ECO:0000256" key="7">
    <source>
        <dbReference type="ARBA" id="ARBA00023136"/>
    </source>
</evidence>
<protein>
    <recommendedName>
        <fullName evidence="10">t-SNARE coiled-coil homology domain-containing protein</fullName>
    </recommendedName>
</protein>
<keyword evidence="5 9" id="KW-1133">Transmembrane helix</keyword>
<evidence type="ECO:0000256" key="6">
    <source>
        <dbReference type="ARBA" id="ARBA00023034"/>
    </source>
</evidence>
<gene>
    <name evidence="11" type="ORF">BS47DRAFT_1326753</name>
</gene>
<organism evidence="11 12">
    <name type="scientific">Hydnum rufescens UP504</name>
    <dbReference type="NCBI Taxonomy" id="1448309"/>
    <lineage>
        <taxon>Eukaryota</taxon>
        <taxon>Fungi</taxon>
        <taxon>Dikarya</taxon>
        <taxon>Basidiomycota</taxon>
        <taxon>Agaricomycotina</taxon>
        <taxon>Agaricomycetes</taxon>
        <taxon>Cantharellales</taxon>
        <taxon>Hydnaceae</taxon>
        <taxon>Hydnum</taxon>
    </lineage>
</organism>
<dbReference type="AlphaFoldDB" id="A0A9P6DW40"/>
<dbReference type="PROSITE" id="PS50192">
    <property type="entry name" value="T_SNARE"/>
    <property type="match status" value="1"/>
</dbReference>
<evidence type="ECO:0000259" key="10">
    <source>
        <dbReference type="PROSITE" id="PS50192"/>
    </source>
</evidence>
<keyword evidence="2" id="KW-0813">Transport</keyword>
<dbReference type="InterPro" id="IPR039899">
    <property type="entry name" value="BET1_SNARE"/>
</dbReference>
<reference evidence="11" key="1">
    <citation type="journal article" date="2020" name="Nat. Commun.">
        <title>Large-scale genome sequencing of mycorrhizal fungi provides insights into the early evolution of symbiotic traits.</title>
        <authorList>
            <person name="Miyauchi S."/>
            <person name="Kiss E."/>
            <person name="Kuo A."/>
            <person name="Drula E."/>
            <person name="Kohler A."/>
            <person name="Sanchez-Garcia M."/>
            <person name="Morin E."/>
            <person name="Andreopoulos B."/>
            <person name="Barry K.W."/>
            <person name="Bonito G."/>
            <person name="Buee M."/>
            <person name="Carver A."/>
            <person name="Chen C."/>
            <person name="Cichocki N."/>
            <person name="Clum A."/>
            <person name="Culley D."/>
            <person name="Crous P.W."/>
            <person name="Fauchery L."/>
            <person name="Girlanda M."/>
            <person name="Hayes R.D."/>
            <person name="Keri Z."/>
            <person name="LaButti K."/>
            <person name="Lipzen A."/>
            <person name="Lombard V."/>
            <person name="Magnuson J."/>
            <person name="Maillard F."/>
            <person name="Murat C."/>
            <person name="Nolan M."/>
            <person name="Ohm R.A."/>
            <person name="Pangilinan J."/>
            <person name="Pereira M.F."/>
            <person name="Perotto S."/>
            <person name="Peter M."/>
            <person name="Pfister S."/>
            <person name="Riley R."/>
            <person name="Sitrit Y."/>
            <person name="Stielow J.B."/>
            <person name="Szollosi G."/>
            <person name="Zifcakova L."/>
            <person name="Stursova M."/>
            <person name="Spatafora J.W."/>
            <person name="Tedersoo L."/>
            <person name="Vaario L.M."/>
            <person name="Yamada A."/>
            <person name="Yan M."/>
            <person name="Wang P."/>
            <person name="Xu J."/>
            <person name="Bruns T."/>
            <person name="Baldrian P."/>
            <person name="Vilgalys R."/>
            <person name="Dunand C."/>
            <person name="Henrissat B."/>
            <person name="Grigoriev I.V."/>
            <person name="Hibbett D."/>
            <person name="Nagy L.G."/>
            <person name="Martin F.M."/>
        </authorList>
    </citation>
    <scope>NUCLEOTIDE SEQUENCE</scope>
    <source>
        <strain evidence="11">UP504</strain>
    </source>
</reference>